<dbReference type="AlphaFoldDB" id="C8ZGC5"/>
<accession>C8ZGC5</accession>
<dbReference type="EMBL" id="FN393086">
    <property type="protein sequence ID" value="CAY82498.1"/>
    <property type="molecule type" value="Genomic_DNA"/>
</dbReference>
<evidence type="ECO:0000256" key="1">
    <source>
        <dbReference type="SAM" id="Phobius"/>
    </source>
</evidence>
<organism evidence="2">
    <name type="scientific">Saccharomyces cerevisiae (strain Lalvin EC1118 / Prise de mousse)</name>
    <name type="common">Baker's yeast</name>
    <dbReference type="NCBI Taxonomy" id="643680"/>
    <lineage>
        <taxon>Eukaryota</taxon>
        <taxon>Fungi</taxon>
        <taxon>Dikarya</taxon>
        <taxon>Ascomycota</taxon>
        <taxon>Saccharomycotina</taxon>
        <taxon>Saccharomycetes</taxon>
        <taxon>Saccharomycetales</taxon>
        <taxon>Saccharomycetaceae</taxon>
        <taxon>Saccharomyces</taxon>
    </lineage>
</organism>
<keyword evidence="1" id="KW-0472">Membrane</keyword>
<protein>
    <submittedName>
        <fullName evidence="2">EC1118_1N9_2564p</fullName>
    </submittedName>
</protein>
<sequence>MSMKSHLELFKQKKSTAYILLTVLFGIGWATLDLPVMVAMNIRPSISMRPIKPYISWLDSLLKPLPFNSAFGTNSTAHVDLREFLLFIGLNTSPCVSETIAIFLVCCFDRSIFIATEYLFLILLPLRGLCHQFCEQKYVETI</sequence>
<gene>
    <name evidence="2" type="ORF">EC1118_1N9_2564g</name>
</gene>
<keyword evidence="1" id="KW-0812">Transmembrane</keyword>
<dbReference type="HOGENOM" id="CLU_1817308_0_0_1"/>
<feature type="transmembrane region" description="Helical" evidence="1">
    <location>
        <begin position="17"/>
        <end position="42"/>
    </location>
</feature>
<name>C8ZGC5_YEAS8</name>
<proteinExistence type="predicted"/>
<evidence type="ECO:0000313" key="2">
    <source>
        <dbReference type="EMBL" id="CAY82498.1"/>
    </source>
</evidence>
<keyword evidence="1" id="KW-1133">Transmembrane helix</keyword>
<reference evidence="2" key="1">
    <citation type="journal article" date="2009" name="Proc. Natl. Acad. Sci. U.S.A.">
        <title>Eukaryote-to-eukaryote gene transfer events revealed by the genome sequence of the wine yeast Saccharomyces cerevisiae EC1118.</title>
        <authorList>
            <person name="Novo M."/>
            <person name="Bigey F."/>
            <person name="Beyne E."/>
            <person name="Galeote V."/>
            <person name="Gavory F."/>
            <person name="Mallet S."/>
            <person name="Cambot B."/>
            <person name="Legras J.L."/>
            <person name="Wincker P."/>
            <person name="Casaregola S."/>
            <person name="Dequin S."/>
        </authorList>
    </citation>
    <scope>NUCLEOTIDE SEQUENCE [LARGE SCALE GENOMIC DNA]</scope>
    <source>
        <strain evidence="2">Lalvin EC1118</strain>
        <strain>Lalvin EC1118 / Prise de mousse</strain>
    </source>
</reference>